<accession>A0A2M9ZMK4</accession>
<evidence type="ECO:0000256" key="1">
    <source>
        <dbReference type="SAM" id="MobiDB-lite"/>
    </source>
</evidence>
<dbReference type="OrthoDB" id="326620at2"/>
<evidence type="ECO:0000313" key="4">
    <source>
        <dbReference type="EMBL" id="PJZ73312.1"/>
    </source>
</evidence>
<dbReference type="RefSeq" id="WP_100713459.1">
    <property type="nucleotide sequence ID" value="NZ_NPDY01000005.1"/>
</dbReference>
<protein>
    <submittedName>
        <fullName evidence="4">Uncharacterized protein</fullName>
    </submittedName>
</protein>
<dbReference type="Proteomes" id="UP000231962">
    <property type="component" value="Unassembled WGS sequence"/>
</dbReference>
<dbReference type="EMBL" id="NPDZ01000005">
    <property type="protein sequence ID" value="PJZ73312.1"/>
    <property type="molecule type" value="Genomic_DNA"/>
</dbReference>
<proteinExistence type="predicted"/>
<evidence type="ECO:0000313" key="3">
    <source>
        <dbReference type="EMBL" id="PJZ70123.1"/>
    </source>
</evidence>
<organism evidence="4 6">
    <name type="scientific">Leptospira perolatii</name>
    <dbReference type="NCBI Taxonomy" id="2023191"/>
    <lineage>
        <taxon>Bacteria</taxon>
        <taxon>Pseudomonadati</taxon>
        <taxon>Spirochaetota</taxon>
        <taxon>Spirochaetia</taxon>
        <taxon>Leptospirales</taxon>
        <taxon>Leptospiraceae</taxon>
        <taxon>Leptospira</taxon>
    </lineage>
</organism>
<keyword evidence="2" id="KW-0812">Transmembrane</keyword>
<comment type="caution">
    <text evidence="4">The sequence shown here is derived from an EMBL/GenBank/DDBJ whole genome shotgun (WGS) entry which is preliminary data.</text>
</comment>
<feature type="transmembrane region" description="Helical" evidence="2">
    <location>
        <begin position="30"/>
        <end position="51"/>
    </location>
</feature>
<feature type="compositionally biased region" description="Low complexity" evidence="1">
    <location>
        <begin position="168"/>
        <end position="179"/>
    </location>
</feature>
<keyword evidence="5" id="KW-1185">Reference proteome</keyword>
<gene>
    <name evidence="3" type="ORF">CH360_07835</name>
    <name evidence="4" type="ORF">CH373_10090</name>
</gene>
<dbReference type="NCBIfam" id="NF047776">
    <property type="entry name" value="LIC11485_Nterm"/>
    <property type="match status" value="1"/>
</dbReference>
<dbReference type="EMBL" id="NPDY01000005">
    <property type="protein sequence ID" value="PJZ70123.1"/>
    <property type="molecule type" value="Genomic_DNA"/>
</dbReference>
<name>A0A2M9ZMK4_9LEPT</name>
<dbReference type="Proteomes" id="UP000231990">
    <property type="component" value="Unassembled WGS sequence"/>
</dbReference>
<evidence type="ECO:0000313" key="6">
    <source>
        <dbReference type="Proteomes" id="UP000231990"/>
    </source>
</evidence>
<feature type="region of interest" description="Disordered" evidence="1">
    <location>
        <begin position="84"/>
        <end position="204"/>
    </location>
</feature>
<feature type="compositionally biased region" description="Basic and acidic residues" evidence="1">
    <location>
        <begin position="104"/>
        <end position="117"/>
    </location>
</feature>
<keyword evidence="2" id="KW-1133">Transmembrane helix</keyword>
<sequence length="204" mass="22546">MDVNPFAILTKIREAIDTIILKLPPKTVKLLALVGVGLALMIAGVASYFSVQKGLEMADKEGQAKTLDRKILFLEDMEREYNRKRKNVQWSDPSLSTDSSSSLDIERYSQDKPKMEQKPSVPSGNLEEGTTLESTRRKEGDSKVFFPNESEKVSPSEKSSEPGNLQVPSNSGSSPSSSSDLKKPKEESRLEKPPKSKSNSGLRE</sequence>
<reference evidence="5 6" key="1">
    <citation type="submission" date="2017-07" db="EMBL/GenBank/DDBJ databases">
        <title>Leptospira spp. isolated from tropical soils.</title>
        <authorList>
            <person name="Thibeaux R."/>
            <person name="Iraola G."/>
            <person name="Ferres I."/>
            <person name="Bierque E."/>
            <person name="Girault D."/>
            <person name="Soupe-Gilbert M.-E."/>
            <person name="Picardeau M."/>
            <person name="Goarant C."/>
        </authorList>
    </citation>
    <scope>NUCLEOTIDE SEQUENCE [LARGE SCALE GENOMIC DNA]</scope>
    <source>
        <strain evidence="4 6">FH1-B-B1</strain>
        <strain evidence="3 5">FH1-B-C1</strain>
    </source>
</reference>
<dbReference type="AlphaFoldDB" id="A0A2M9ZMK4"/>
<keyword evidence="2" id="KW-0472">Membrane</keyword>
<feature type="compositionally biased region" description="Basic and acidic residues" evidence="1">
    <location>
        <begin position="149"/>
        <end position="160"/>
    </location>
</feature>
<evidence type="ECO:0000313" key="5">
    <source>
        <dbReference type="Proteomes" id="UP000231962"/>
    </source>
</evidence>
<feature type="compositionally biased region" description="Low complexity" evidence="1">
    <location>
        <begin position="91"/>
        <end position="103"/>
    </location>
</feature>
<feature type="compositionally biased region" description="Basic and acidic residues" evidence="1">
    <location>
        <begin position="180"/>
        <end position="194"/>
    </location>
</feature>
<evidence type="ECO:0000256" key="2">
    <source>
        <dbReference type="SAM" id="Phobius"/>
    </source>
</evidence>